<keyword evidence="13 17" id="KW-0961">Cell wall biogenesis/degradation</keyword>
<dbReference type="GO" id="GO:0071555">
    <property type="term" value="P:cell wall organization"/>
    <property type="evidence" value="ECO:0007669"/>
    <property type="project" value="UniProtKB-KW"/>
</dbReference>
<name>C4ZD26_AGARV</name>
<proteinExistence type="inferred from homology"/>
<dbReference type="Gene3D" id="3.40.1190.10">
    <property type="entry name" value="Mur-like, catalytic domain"/>
    <property type="match status" value="1"/>
</dbReference>
<keyword evidence="9 17" id="KW-0547">Nucleotide-binding</keyword>
<keyword evidence="17 18" id="KW-0132">Cell division</keyword>
<evidence type="ECO:0000256" key="2">
    <source>
        <dbReference type="ARBA" id="ARBA00004496"/>
    </source>
</evidence>
<comment type="similarity">
    <text evidence="4 17">Belongs to the MurCDEF family.</text>
</comment>
<comment type="subcellular location">
    <subcellularLocation>
        <location evidence="2 17 18">Cytoplasm</location>
    </subcellularLocation>
</comment>
<evidence type="ECO:0000259" key="19">
    <source>
        <dbReference type="Pfam" id="PF02875"/>
    </source>
</evidence>
<dbReference type="InterPro" id="IPR013221">
    <property type="entry name" value="Mur_ligase_cen"/>
</dbReference>
<evidence type="ECO:0000256" key="11">
    <source>
        <dbReference type="ARBA" id="ARBA00022960"/>
    </source>
</evidence>
<sequence length="463" mass="51164">MAAIKDGGIKMSLQGKKVLVVGTGKSGIAATELLCANGIDTVLFDGNKELDSKTLYEKAPKLKEVPLILGDLTDEQIDEFDVAVLSPGVPTDIPMVNSLRDRGVKIWGEIELAYTFGAGEIIAITGTNGKTTTTALTGEIMKNYFKDVRVVGNIGIPYTSMVTGSTGETVTVAEISSFQLETIDTFKPHVSAILNITPDHLNRHHTMENYIRAKEDITKNQTADDYCVLNYEDEVLRDFAAKCPAKVIFFSSKSELSEGFYLDGDIIIYAHDGVRDEVIDVNELNLLGKHNFENVMAACAMSISFGVPMDKIVEVLKVFKAVEHRIEYVTEKRGVRFYNDSKGTNPDAAIQGIRAMNRPTLLIGGGYDKQSEYDEWIEAFDGKVKELVLIGQTADKIEECAHRHGFMNTVKKDTFEDAVNYCYEHAVSGDAVLLSPACASWGMFPNYEERGRIFKEIVKGFKE</sequence>
<organism evidence="21 22">
    <name type="scientific">Agathobacter rectalis (strain ATCC 33656 / DSM 3377 / JCM 17463 / KCTC 5835 / VPI 0990)</name>
    <name type="common">Eubacterium rectale</name>
    <dbReference type="NCBI Taxonomy" id="515619"/>
    <lineage>
        <taxon>Bacteria</taxon>
        <taxon>Bacillati</taxon>
        <taxon>Bacillota</taxon>
        <taxon>Clostridia</taxon>
        <taxon>Lachnospirales</taxon>
        <taxon>Lachnospiraceae</taxon>
        <taxon>Agathobacter</taxon>
    </lineage>
</organism>
<dbReference type="NCBIfam" id="TIGR01087">
    <property type="entry name" value="murD"/>
    <property type="match status" value="1"/>
</dbReference>
<dbReference type="EC" id="6.3.2.9" evidence="5 17"/>
<evidence type="ECO:0000256" key="18">
    <source>
        <dbReference type="RuleBase" id="RU003664"/>
    </source>
</evidence>
<dbReference type="PANTHER" id="PTHR43692:SF1">
    <property type="entry name" value="UDP-N-ACETYLMURAMOYLALANINE--D-GLUTAMATE LIGASE"/>
    <property type="match status" value="1"/>
</dbReference>
<dbReference type="Proteomes" id="UP000001477">
    <property type="component" value="Chromosome"/>
</dbReference>
<evidence type="ECO:0000259" key="20">
    <source>
        <dbReference type="Pfam" id="PF08245"/>
    </source>
</evidence>
<feature type="binding site" evidence="17">
    <location>
        <begin position="126"/>
        <end position="132"/>
    </location>
    <ligand>
        <name>ATP</name>
        <dbReference type="ChEBI" id="CHEBI:30616"/>
    </ligand>
</feature>
<dbReference type="SUPFAM" id="SSF53244">
    <property type="entry name" value="MurD-like peptide ligases, peptide-binding domain"/>
    <property type="match status" value="1"/>
</dbReference>
<evidence type="ECO:0000256" key="14">
    <source>
        <dbReference type="ARBA" id="ARBA00030398"/>
    </source>
</evidence>
<evidence type="ECO:0000256" key="12">
    <source>
        <dbReference type="ARBA" id="ARBA00022984"/>
    </source>
</evidence>
<dbReference type="GO" id="GO:0051301">
    <property type="term" value="P:cell division"/>
    <property type="evidence" value="ECO:0007669"/>
    <property type="project" value="UniProtKB-KW"/>
</dbReference>
<dbReference type="PaxDb" id="515619-EUBREC_2250"/>
<evidence type="ECO:0000256" key="5">
    <source>
        <dbReference type="ARBA" id="ARBA00012212"/>
    </source>
</evidence>
<comment type="pathway">
    <text evidence="3 17 18">Cell wall biogenesis; peptidoglycan biosynthesis.</text>
</comment>
<dbReference type="KEGG" id="ere:EUBREC_2250"/>
<evidence type="ECO:0000256" key="4">
    <source>
        <dbReference type="ARBA" id="ARBA00010416"/>
    </source>
</evidence>
<evidence type="ECO:0000256" key="15">
    <source>
        <dbReference type="ARBA" id="ARBA00032324"/>
    </source>
</evidence>
<keyword evidence="10 17" id="KW-0067">ATP-binding</keyword>
<dbReference type="GO" id="GO:0009252">
    <property type="term" value="P:peptidoglycan biosynthetic process"/>
    <property type="evidence" value="ECO:0007669"/>
    <property type="project" value="UniProtKB-UniRule"/>
</dbReference>
<dbReference type="AlphaFoldDB" id="C4ZD26"/>
<dbReference type="InterPro" id="IPR036565">
    <property type="entry name" value="Mur-like_cat_sf"/>
</dbReference>
<evidence type="ECO:0000256" key="1">
    <source>
        <dbReference type="ARBA" id="ARBA00002734"/>
    </source>
</evidence>
<evidence type="ECO:0000256" key="9">
    <source>
        <dbReference type="ARBA" id="ARBA00022741"/>
    </source>
</evidence>
<dbReference type="InterPro" id="IPR005762">
    <property type="entry name" value="MurD"/>
</dbReference>
<comment type="function">
    <text evidence="1 17 18">Cell wall formation. Catalyzes the addition of glutamate to the nucleotide precursor UDP-N-acetylmuramoyl-L-alanine (UMA).</text>
</comment>
<keyword evidence="7 17" id="KW-0963">Cytoplasm</keyword>
<evidence type="ECO:0000256" key="13">
    <source>
        <dbReference type="ARBA" id="ARBA00023316"/>
    </source>
</evidence>
<dbReference type="GO" id="GO:0008764">
    <property type="term" value="F:UDP-N-acetylmuramoylalanine-D-glutamate ligase activity"/>
    <property type="evidence" value="ECO:0007669"/>
    <property type="project" value="UniProtKB-UniRule"/>
</dbReference>
<evidence type="ECO:0000256" key="6">
    <source>
        <dbReference type="ARBA" id="ARBA00015655"/>
    </source>
</evidence>
<keyword evidence="17 18" id="KW-0131">Cell cycle</keyword>
<dbReference type="HOGENOM" id="CLU_032540_0_0_9"/>
<feature type="domain" description="Mur ligase C-terminal" evidence="19">
    <location>
        <begin position="324"/>
        <end position="438"/>
    </location>
</feature>
<dbReference type="Pfam" id="PF21799">
    <property type="entry name" value="MurD-like_N"/>
    <property type="match status" value="1"/>
</dbReference>
<keyword evidence="8 17" id="KW-0436">Ligase</keyword>
<dbReference type="PANTHER" id="PTHR43692">
    <property type="entry name" value="UDP-N-ACETYLMURAMOYLALANINE--D-GLUTAMATE LIGASE"/>
    <property type="match status" value="1"/>
</dbReference>
<evidence type="ECO:0000256" key="16">
    <source>
        <dbReference type="ARBA" id="ARBA00047632"/>
    </source>
</evidence>
<reference evidence="21 22" key="1">
    <citation type="journal article" date="2009" name="Proc. Natl. Acad. Sci. U.S.A.">
        <title>Characterizing a model human gut microbiota composed of members of its two dominant bacterial phyla.</title>
        <authorList>
            <person name="Mahowald M.A."/>
            <person name="Rey F.E."/>
            <person name="Seedorf H."/>
            <person name="Turnbaugh P.J."/>
            <person name="Fulton R.S."/>
            <person name="Wollam A."/>
            <person name="Shah N."/>
            <person name="Wang C."/>
            <person name="Magrini V."/>
            <person name="Wilson R.K."/>
            <person name="Cantarel B.L."/>
            <person name="Coutinho P.M."/>
            <person name="Henrissat B."/>
            <person name="Crock L.W."/>
            <person name="Russell A."/>
            <person name="Verberkmoes N.C."/>
            <person name="Hettich R.L."/>
            <person name="Gordon J.I."/>
        </authorList>
    </citation>
    <scope>NUCLEOTIDE SEQUENCE [LARGE SCALE GENOMIC DNA]</scope>
    <source>
        <strain evidence="22">ATCC 33656 / DSM 3377 / JCM 17463 / KCTC 5835 / LMG 30912 / VPI 0990</strain>
    </source>
</reference>
<feature type="domain" description="Mur ligase central" evidence="20">
    <location>
        <begin position="124"/>
        <end position="301"/>
    </location>
</feature>
<dbReference type="EMBL" id="CP001107">
    <property type="protein sequence ID" value="ACR75989.1"/>
    <property type="molecule type" value="Genomic_DNA"/>
</dbReference>
<dbReference type="Pfam" id="PF08245">
    <property type="entry name" value="Mur_ligase_M"/>
    <property type="match status" value="1"/>
</dbReference>
<gene>
    <name evidence="17" type="primary">murD</name>
    <name evidence="21" type="ordered locus">EUBREC_2250</name>
</gene>
<dbReference type="SUPFAM" id="SSF53623">
    <property type="entry name" value="MurD-like peptide ligases, catalytic domain"/>
    <property type="match status" value="1"/>
</dbReference>
<evidence type="ECO:0000313" key="22">
    <source>
        <dbReference type="Proteomes" id="UP000001477"/>
    </source>
</evidence>
<dbReference type="InterPro" id="IPR004101">
    <property type="entry name" value="Mur_ligase_C"/>
</dbReference>
<dbReference type="GO" id="GO:0005737">
    <property type="term" value="C:cytoplasm"/>
    <property type="evidence" value="ECO:0007669"/>
    <property type="project" value="UniProtKB-SubCell"/>
</dbReference>
<dbReference type="SUPFAM" id="SSF51984">
    <property type="entry name" value="MurCD N-terminal domain"/>
    <property type="match status" value="1"/>
</dbReference>
<evidence type="ECO:0000313" key="21">
    <source>
        <dbReference type="EMBL" id="ACR75989.1"/>
    </source>
</evidence>
<protein>
    <recommendedName>
        <fullName evidence="6 17">UDP-N-acetylmuramoylalanine--D-glutamate ligase</fullName>
        <ecNumber evidence="5 17">6.3.2.9</ecNumber>
    </recommendedName>
    <alternativeName>
        <fullName evidence="15 17">D-glutamic acid-adding enzyme</fullName>
    </alternativeName>
    <alternativeName>
        <fullName evidence="14 17">UDP-N-acetylmuramoyl-L-alanyl-D-glutamate synthetase</fullName>
    </alternativeName>
</protein>
<evidence type="ECO:0000256" key="17">
    <source>
        <dbReference type="HAMAP-Rule" id="MF_00639"/>
    </source>
</evidence>
<dbReference type="Gene3D" id="3.40.50.720">
    <property type="entry name" value="NAD(P)-binding Rossmann-like Domain"/>
    <property type="match status" value="1"/>
</dbReference>
<comment type="catalytic activity">
    <reaction evidence="16 17 18">
        <text>UDP-N-acetyl-alpha-D-muramoyl-L-alanine + D-glutamate + ATP = UDP-N-acetyl-alpha-D-muramoyl-L-alanyl-D-glutamate + ADP + phosphate + H(+)</text>
        <dbReference type="Rhea" id="RHEA:16429"/>
        <dbReference type="ChEBI" id="CHEBI:15378"/>
        <dbReference type="ChEBI" id="CHEBI:29986"/>
        <dbReference type="ChEBI" id="CHEBI:30616"/>
        <dbReference type="ChEBI" id="CHEBI:43474"/>
        <dbReference type="ChEBI" id="CHEBI:83898"/>
        <dbReference type="ChEBI" id="CHEBI:83900"/>
        <dbReference type="ChEBI" id="CHEBI:456216"/>
        <dbReference type="EC" id="6.3.2.9"/>
    </reaction>
</comment>
<dbReference type="UniPathway" id="UPA00219"/>
<dbReference type="Pfam" id="PF02875">
    <property type="entry name" value="Mur_ligase_C"/>
    <property type="match status" value="1"/>
</dbReference>
<accession>C4ZD26</accession>
<dbReference type="GO" id="GO:0005524">
    <property type="term" value="F:ATP binding"/>
    <property type="evidence" value="ECO:0007669"/>
    <property type="project" value="UniProtKB-UniRule"/>
</dbReference>
<dbReference type="GO" id="GO:0008360">
    <property type="term" value="P:regulation of cell shape"/>
    <property type="evidence" value="ECO:0007669"/>
    <property type="project" value="UniProtKB-KW"/>
</dbReference>
<keyword evidence="12 17" id="KW-0573">Peptidoglycan synthesis</keyword>
<dbReference type="InterPro" id="IPR036615">
    <property type="entry name" value="Mur_ligase_C_dom_sf"/>
</dbReference>
<dbReference type="STRING" id="515619.EUBREC_2250"/>
<evidence type="ECO:0000256" key="10">
    <source>
        <dbReference type="ARBA" id="ARBA00022840"/>
    </source>
</evidence>
<evidence type="ECO:0000256" key="7">
    <source>
        <dbReference type="ARBA" id="ARBA00022490"/>
    </source>
</evidence>
<dbReference type="HAMAP" id="MF_00639">
    <property type="entry name" value="MurD"/>
    <property type="match status" value="1"/>
</dbReference>
<evidence type="ECO:0000256" key="3">
    <source>
        <dbReference type="ARBA" id="ARBA00004752"/>
    </source>
</evidence>
<evidence type="ECO:0000256" key="8">
    <source>
        <dbReference type="ARBA" id="ARBA00022598"/>
    </source>
</evidence>
<dbReference type="Gene3D" id="3.90.190.20">
    <property type="entry name" value="Mur ligase, C-terminal domain"/>
    <property type="match status" value="1"/>
</dbReference>
<keyword evidence="11 17" id="KW-0133">Cell shape</keyword>